<dbReference type="Gene3D" id="2.60.60.30">
    <property type="entry name" value="sav2460 like domains"/>
    <property type="match status" value="1"/>
</dbReference>
<dbReference type="PANTHER" id="PTHR32097:SF17">
    <property type="entry name" value="CAMP-BINDING PROTEIN 1-RELATED"/>
    <property type="match status" value="1"/>
</dbReference>
<keyword evidence="3" id="KW-1185">Reference proteome</keyword>
<dbReference type="PANTHER" id="PTHR32097">
    <property type="entry name" value="CAMP-BINDING PROTEIN 1-RELATED"/>
    <property type="match status" value="1"/>
</dbReference>
<dbReference type="CDD" id="cd06974">
    <property type="entry name" value="TerD_like"/>
    <property type="match status" value="1"/>
</dbReference>
<organism evidence="2 3">
    <name type="scientific">Escherichia phage ESCO13</name>
    <dbReference type="NCBI Taxonomy" id="1881104"/>
    <lineage>
        <taxon>Viruses</taxon>
        <taxon>Duplodnaviria</taxon>
        <taxon>Heunggongvirae</taxon>
        <taxon>Uroviricota</taxon>
        <taxon>Caudoviricetes</taxon>
        <taxon>Stephanstirmvirinae</taxon>
        <taxon>Phapecoctavirus</taxon>
        <taxon>Phapecoctavirus ESCO13</taxon>
    </lineage>
</organism>
<evidence type="ECO:0000313" key="3">
    <source>
        <dbReference type="Proteomes" id="UP000225358"/>
    </source>
</evidence>
<name>A0A1D7XFJ6_9CAUD</name>
<dbReference type="InterPro" id="IPR051324">
    <property type="entry name" value="Stress/Tellurium_Resist"/>
</dbReference>
<sequence length="200" mass="22033">MTDKISLKKGSSEKISLKKVAPALKELRLEFSWKSDSKLDLDVSALVCRHNAAGNPEMLSARHLVCYANKFDPERSTFAGDDVRDGTGSMEQIDITLAKISPDAQEIAFVLTIDDDTGLKRFGHASEGMLKIFDSERNVEILDFDFLAPEVAGNTICHVASLVREDGEWKLKAYGVGKAGLDICDVVMAFGGKKEWYECP</sequence>
<dbReference type="Proteomes" id="UP000225358">
    <property type="component" value="Segment"/>
</dbReference>
<dbReference type="InterPro" id="IPR003325">
    <property type="entry name" value="TerD"/>
</dbReference>
<protein>
    <submittedName>
        <fullName evidence="2">Tellurium resistance protein</fullName>
    </submittedName>
</protein>
<proteinExistence type="predicted"/>
<gene>
    <name evidence="2" type="ORF">ESCO13_00209</name>
</gene>
<feature type="domain" description="TerD" evidence="1">
    <location>
        <begin position="5"/>
        <end position="179"/>
    </location>
</feature>
<dbReference type="EMBL" id="KX552041">
    <property type="protein sequence ID" value="AOQ27336.1"/>
    <property type="molecule type" value="Genomic_DNA"/>
</dbReference>
<reference evidence="2" key="1">
    <citation type="submission" date="2017-02" db="EMBL/GenBank/DDBJ databases">
        <title>Complete genome sequence of two Escherichia coli phages, vB_EcoM_ ESCO5 and vB_EcoM_ESCO13, which are related to phAPEC8.</title>
        <authorList>
            <person name="Trotereau A."/>
            <person name="Gonnet M."/>
            <person name="Viardot A."/>
            <person name="Lalmanach A.-C."/>
            <person name="Guabiraba R."/>
            <person name="Chanteloup N."/>
            <person name="Schouler C."/>
        </authorList>
    </citation>
    <scope>NUCLEOTIDE SEQUENCE [LARGE SCALE GENOMIC DNA]</scope>
</reference>
<accession>A0A1D7XFJ6</accession>
<evidence type="ECO:0000259" key="1">
    <source>
        <dbReference type="Pfam" id="PF02342"/>
    </source>
</evidence>
<dbReference type="Pfam" id="PF02342">
    <property type="entry name" value="TerD"/>
    <property type="match status" value="1"/>
</dbReference>
<evidence type="ECO:0000313" key="2">
    <source>
        <dbReference type="EMBL" id="AOQ27336.1"/>
    </source>
</evidence>